<name>A0ABN9EQK8_9NEOB</name>
<sequence length="51" mass="5907">MYITCVKLASSFSGFVFFNKTHNKKIFSECRSVLGIIGGVTRFRWELNPYI</sequence>
<evidence type="ECO:0000313" key="2">
    <source>
        <dbReference type="Proteomes" id="UP001162483"/>
    </source>
</evidence>
<evidence type="ECO:0000313" key="1">
    <source>
        <dbReference type="EMBL" id="CAI9587140.1"/>
    </source>
</evidence>
<gene>
    <name evidence="1" type="ORF">SPARVUS_LOCUS10516624</name>
</gene>
<reference evidence="1" key="1">
    <citation type="submission" date="2023-05" db="EMBL/GenBank/DDBJ databases">
        <authorList>
            <person name="Stuckert A."/>
        </authorList>
    </citation>
    <scope>NUCLEOTIDE SEQUENCE</scope>
</reference>
<dbReference type="Proteomes" id="UP001162483">
    <property type="component" value="Unassembled WGS sequence"/>
</dbReference>
<keyword evidence="2" id="KW-1185">Reference proteome</keyword>
<dbReference type="EMBL" id="CATNWA010015816">
    <property type="protein sequence ID" value="CAI9587140.1"/>
    <property type="molecule type" value="Genomic_DNA"/>
</dbReference>
<proteinExistence type="predicted"/>
<comment type="caution">
    <text evidence="1">The sequence shown here is derived from an EMBL/GenBank/DDBJ whole genome shotgun (WGS) entry which is preliminary data.</text>
</comment>
<accession>A0ABN9EQK8</accession>
<organism evidence="1 2">
    <name type="scientific">Staurois parvus</name>
    <dbReference type="NCBI Taxonomy" id="386267"/>
    <lineage>
        <taxon>Eukaryota</taxon>
        <taxon>Metazoa</taxon>
        <taxon>Chordata</taxon>
        <taxon>Craniata</taxon>
        <taxon>Vertebrata</taxon>
        <taxon>Euteleostomi</taxon>
        <taxon>Amphibia</taxon>
        <taxon>Batrachia</taxon>
        <taxon>Anura</taxon>
        <taxon>Neobatrachia</taxon>
        <taxon>Ranoidea</taxon>
        <taxon>Ranidae</taxon>
        <taxon>Staurois</taxon>
    </lineage>
</organism>
<protein>
    <submittedName>
        <fullName evidence="1">Uncharacterized protein</fullName>
    </submittedName>
</protein>